<evidence type="ECO:0000313" key="2">
    <source>
        <dbReference type="EMBL" id="KAJ3845156.1"/>
    </source>
</evidence>
<name>A0AA38PM04_9AGAR</name>
<proteinExistence type="predicted"/>
<feature type="region of interest" description="Disordered" evidence="1">
    <location>
        <begin position="1"/>
        <end position="45"/>
    </location>
</feature>
<evidence type="ECO:0000313" key="3">
    <source>
        <dbReference type="Proteomes" id="UP001163846"/>
    </source>
</evidence>
<protein>
    <submittedName>
        <fullName evidence="2">Uncharacterized protein</fullName>
    </submittedName>
</protein>
<feature type="region of interest" description="Disordered" evidence="1">
    <location>
        <begin position="216"/>
        <end position="236"/>
    </location>
</feature>
<dbReference type="EMBL" id="MU805941">
    <property type="protein sequence ID" value="KAJ3845156.1"/>
    <property type="molecule type" value="Genomic_DNA"/>
</dbReference>
<accession>A0AA38PM04</accession>
<reference evidence="2" key="1">
    <citation type="submission" date="2022-08" db="EMBL/GenBank/DDBJ databases">
        <authorList>
            <consortium name="DOE Joint Genome Institute"/>
            <person name="Min B."/>
            <person name="Riley R."/>
            <person name="Sierra-Patev S."/>
            <person name="Naranjo-Ortiz M."/>
            <person name="Looney B."/>
            <person name="Konkel Z."/>
            <person name="Slot J.C."/>
            <person name="Sakamoto Y."/>
            <person name="Steenwyk J.L."/>
            <person name="Rokas A."/>
            <person name="Carro J."/>
            <person name="Camarero S."/>
            <person name="Ferreira P."/>
            <person name="Molpeceres G."/>
            <person name="Ruiz-Duenas F.J."/>
            <person name="Serrano A."/>
            <person name="Henrissat B."/>
            <person name="Drula E."/>
            <person name="Hughes K.W."/>
            <person name="Mata J.L."/>
            <person name="Ishikawa N.K."/>
            <person name="Vargas-Isla R."/>
            <person name="Ushijima S."/>
            <person name="Smith C.A."/>
            <person name="Ahrendt S."/>
            <person name="Andreopoulos W."/>
            <person name="He G."/>
            <person name="Labutti K."/>
            <person name="Lipzen A."/>
            <person name="Ng V."/>
            <person name="Sandor L."/>
            <person name="Barry K."/>
            <person name="Martinez A.T."/>
            <person name="Xiao Y."/>
            <person name="Gibbons J.G."/>
            <person name="Terashima K."/>
            <person name="Hibbett D.S."/>
            <person name="Grigoriev I.V."/>
        </authorList>
    </citation>
    <scope>NUCLEOTIDE SEQUENCE</scope>
    <source>
        <strain evidence="2">TFB9207</strain>
    </source>
</reference>
<sequence length="306" mass="33446">MDPATVSTVPLQAPPIRRDMSYRKPVPEYIPSPPSSPAVMPDADLPKTQEPATLEVLRVRALPPLPDGWQDVLRQASAQGKQNDAAVKVASNHAPSFSRHPSLIPTASPMLQDGRENLPSISTSSNGSRRRLPQIVRPPTPPINTSNIKRKDSSIDNHEYLTVPRPNNLIKNAESSGLYPPLSRTATTAAGSSRNSFHPISTQASFRTERTAISDFNTGGARTNNTSHSHTDGRHEDDLHDLPVLQMYIVKPSARRRGSVLTGSTKVGSMRSQKTWSESCGSAFRHVGCAFRDAFRGCFSFQSSEY</sequence>
<feature type="compositionally biased region" description="Polar residues" evidence="1">
    <location>
        <begin position="1"/>
        <end position="10"/>
    </location>
</feature>
<organism evidence="2 3">
    <name type="scientific">Lentinula raphanica</name>
    <dbReference type="NCBI Taxonomy" id="153919"/>
    <lineage>
        <taxon>Eukaryota</taxon>
        <taxon>Fungi</taxon>
        <taxon>Dikarya</taxon>
        <taxon>Basidiomycota</taxon>
        <taxon>Agaricomycotina</taxon>
        <taxon>Agaricomycetes</taxon>
        <taxon>Agaricomycetidae</taxon>
        <taxon>Agaricales</taxon>
        <taxon>Marasmiineae</taxon>
        <taxon>Omphalotaceae</taxon>
        <taxon>Lentinula</taxon>
    </lineage>
</organism>
<feature type="compositionally biased region" description="Basic and acidic residues" evidence="1">
    <location>
        <begin position="16"/>
        <end position="26"/>
    </location>
</feature>
<comment type="caution">
    <text evidence="2">The sequence shown here is derived from an EMBL/GenBank/DDBJ whole genome shotgun (WGS) entry which is preliminary data.</text>
</comment>
<feature type="compositionally biased region" description="Polar residues" evidence="1">
    <location>
        <begin position="216"/>
        <end position="228"/>
    </location>
</feature>
<evidence type="ECO:0000256" key="1">
    <source>
        <dbReference type="SAM" id="MobiDB-lite"/>
    </source>
</evidence>
<dbReference type="AlphaFoldDB" id="A0AA38PM04"/>
<gene>
    <name evidence="2" type="ORF">F5878DRAFT_600314</name>
</gene>
<keyword evidence="3" id="KW-1185">Reference proteome</keyword>
<feature type="region of interest" description="Disordered" evidence="1">
    <location>
        <begin position="120"/>
        <end position="150"/>
    </location>
</feature>
<dbReference type="Proteomes" id="UP001163846">
    <property type="component" value="Unassembled WGS sequence"/>
</dbReference>